<dbReference type="InterPro" id="IPR008266">
    <property type="entry name" value="Tyr_kinase_AS"/>
</dbReference>
<evidence type="ECO:0000259" key="1">
    <source>
        <dbReference type="PROSITE" id="PS50011"/>
    </source>
</evidence>
<dbReference type="PROSITE" id="PS50011">
    <property type="entry name" value="PROTEIN_KINASE_DOM"/>
    <property type="match status" value="1"/>
</dbReference>
<dbReference type="PANTHER" id="PTHR46146">
    <property type="entry name" value="SERINE/THREONINE-PROTEIN KINASE-LIKE PROTEIN CCR4"/>
    <property type="match status" value="1"/>
</dbReference>
<keyword evidence="3" id="KW-1185">Reference proteome</keyword>
<proteinExistence type="predicted"/>
<dbReference type="PROSITE" id="PS00109">
    <property type="entry name" value="PROTEIN_KINASE_TYR"/>
    <property type="match status" value="1"/>
</dbReference>
<dbReference type="Gramene" id="OPUNC11G18690.1">
    <property type="protein sequence ID" value="OPUNC11G18690.1"/>
    <property type="gene ID" value="OPUNC11G18690"/>
</dbReference>
<dbReference type="Gene3D" id="3.30.200.20">
    <property type="entry name" value="Phosphorylase Kinase, domain 1"/>
    <property type="match status" value="1"/>
</dbReference>
<dbReference type="HOGENOM" id="CLU_000288_158_3_1"/>
<name>A0A0E0MHZ8_ORYPU</name>
<dbReference type="AlphaFoldDB" id="A0A0E0MHZ8"/>
<dbReference type="InterPro" id="IPR054000">
    <property type="entry name" value="MLKL_N"/>
</dbReference>
<feature type="domain" description="Protein kinase" evidence="1">
    <location>
        <begin position="171"/>
        <end position="469"/>
    </location>
</feature>
<dbReference type="Proteomes" id="UP000026962">
    <property type="component" value="Chromosome 11"/>
</dbReference>
<organism evidence="2">
    <name type="scientific">Oryza punctata</name>
    <name type="common">Red rice</name>
    <dbReference type="NCBI Taxonomy" id="4537"/>
    <lineage>
        <taxon>Eukaryota</taxon>
        <taxon>Viridiplantae</taxon>
        <taxon>Streptophyta</taxon>
        <taxon>Embryophyta</taxon>
        <taxon>Tracheophyta</taxon>
        <taxon>Spermatophyta</taxon>
        <taxon>Magnoliopsida</taxon>
        <taxon>Liliopsida</taxon>
        <taxon>Poales</taxon>
        <taxon>Poaceae</taxon>
        <taxon>BOP clade</taxon>
        <taxon>Oryzoideae</taxon>
        <taxon>Oryzeae</taxon>
        <taxon>Oryzinae</taxon>
        <taxon>Oryza</taxon>
    </lineage>
</organism>
<dbReference type="InterPro" id="IPR011009">
    <property type="entry name" value="Kinase-like_dom_sf"/>
</dbReference>
<reference evidence="2" key="2">
    <citation type="submission" date="2018-05" db="EMBL/GenBank/DDBJ databases">
        <title>OpunRS2 (Oryza punctata Reference Sequence Version 2).</title>
        <authorList>
            <person name="Zhang J."/>
            <person name="Kudrna D."/>
            <person name="Lee S."/>
            <person name="Talag J."/>
            <person name="Welchert J."/>
            <person name="Wing R.A."/>
        </authorList>
    </citation>
    <scope>NUCLEOTIDE SEQUENCE [LARGE SCALE GENOMIC DNA]</scope>
</reference>
<dbReference type="GO" id="GO:0004672">
    <property type="term" value="F:protein kinase activity"/>
    <property type="evidence" value="ECO:0007669"/>
    <property type="project" value="InterPro"/>
</dbReference>
<dbReference type="EnsemblPlants" id="OPUNC11G18690.1">
    <property type="protein sequence ID" value="OPUNC11G18690.1"/>
    <property type="gene ID" value="OPUNC11G18690"/>
</dbReference>
<accession>A0A0E0MHZ8</accession>
<dbReference type="Pfam" id="PF22215">
    <property type="entry name" value="MLKL_N"/>
    <property type="match status" value="1"/>
</dbReference>
<dbReference type="GO" id="GO:0007166">
    <property type="term" value="P:cell surface receptor signaling pathway"/>
    <property type="evidence" value="ECO:0007669"/>
    <property type="project" value="InterPro"/>
</dbReference>
<sequence>MALWFALGQAATLAQLFGVDLVSLICKVIKMAEKSQKNKKECKKLAYRVDTIAKVLPHMKNTRATRPLLSELKEALRTACELVESFQEDGAFRRFAAASQQADEFSNVQERIMFVLLVISVAASASTLPFPSPVSSCTTHKLRGAWQEIEIHGDGGEEFTGAELAWATDYYHRDRVISTSNTYMVYKGKLANSRTVAIKSISNNYSMELFHTEASILLRLKHKNIIRLFGTLTQLRMEAATGHCQTIGCMQVLKYTKNGSLADHLHGPLSRSSALRMSWKRFIEILLGVSRAVEYLHHDAAVIHGDISSSNILLSSSWTPHLSGFHFSRTMDDETNSNRCYYPEYNDDDTWRASATQEDDVYGVGILALEMMTGKEAPYFYPEGEDGYYSAFDDVAPMKLVDFALPLIAAGKLGKLLPVQEPAAELTPDERKALFLVARTAAHCVQFQGNDRPDISYVVRKLDKAHKLLCAHE</sequence>
<reference evidence="2" key="1">
    <citation type="submission" date="2015-04" db="UniProtKB">
        <authorList>
            <consortium name="EnsemblPlants"/>
        </authorList>
    </citation>
    <scope>IDENTIFICATION</scope>
</reference>
<dbReference type="InterPro" id="IPR000719">
    <property type="entry name" value="Prot_kinase_dom"/>
</dbReference>
<dbReference type="PANTHER" id="PTHR46146:SF9">
    <property type="entry name" value="OS06G0151700 PROTEIN"/>
    <property type="match status" value="1"/>
</dbReference>
<dbReference type="Gene3D" id="1.20.930.20">
    <property type="entry name" value="Adaptor protein Cbl, N-terminal domain"/>
    <property type="match status" value="1"/>
</dbReference>
<dbReference type="InterPro" id="IPR036537">
    <property type="entry name" value="Adaptor_Cbl_N_dom_sf"/>
</dbReference>
<evidence type="ECO:0000313" key="3">
    <source>
        <dbReference type="Proteomes" id="UP000026962"/>
    </source>
</evidence>
<protein>
    <recommendedName>
        <fullName evidence="1">Protein kinase domain-containing protein</fullName>
    </recommendedName>
</protein>
<dbReference type="SUPFAM" id="SSF56112">
    <property type="entry name" value="Protein kinase-like (PK-like)"/>
    <property type="match status" value="1"/>
</dbReference>
<dbReference type="GO" id="GO:0005524">
    <property type="term" value="F:ATP binding"/>
    <property type="evidence" value="ECO:0007669"/>
    <property type="project" value="InterPro"/>
</dbReference>
<dbReference type="Pfam" id="PF00069">
    <property type="entry name" value="Pkinase"/>
    <property type="match status" value="1"/>
</dbReference>
<evidence type="ECO:0000313" key="2">
    <source>
        <dbReference type="EnsemblPlants" id="OPUNC11G18690.1"/>
    </source>
</evidence>
<dbReference type="Gene3D" id="1.10.510.10">
    <property type="entry name" value="Transferase(Phosphotransferase) domain 1"/>
    <property type="match status" value="1"/>
</dbReference>
<dbReference type="eggNOG" id="KOG1187">
    <property type="taxonomic scope" value="Eukaryota"/>
</dbReference>
<dbReference type="STRING" id="4537.A0A0E0MHZ8"/>
<dbReference type="CDD" id="cd21037">
    <property type="entry name" value="MLKL_NTD"/>
    <property type="match status" value="1"/>
</dbReference>
<dbReference type="InterPro" id="IPR059179">
    <property type="entry name" value="MLKL-like_MCAfunc"/>
</dbReference>